<evidence type="ECO:0000313" key="18">
    <source>
        <dbReference type="Proteomes" id="UP000243197"/>
    </source>
</evidence>
<feature type="domain" description="B12-binding" evidence="15">
    <location>
        <begin position="410"/>
        <end position="545"/>
    </location>
</feature>
<evidence type="ECO:0000259" key="14">
    <source>
        <dbReference type="PROSITE" id="PS50974"/>
    </source>
</evidence>
<evidence type="ECO:0000256" key="12">
    <source>
        <dbReference type="PIRSR" id="PIRSR000381-2"/>
    </source>
</evidence>
<keyword evidence="10" id="KW-0028">Amino-acid biosynthesis</keyword>
<comment type="function">
    <text evidence="10">Catalyzes the transfer of a methyl group from methyl-cobalamin to homocysteine, yielding enzyme-bound cob(I)alamin and methionine. Subsequently, remethylates the cofactor using methyltetrahydrofolate.</text>
</comment>
<dbReference type="Pfam" id="PF02310">
    <property type="entry name" value="B12-binding"/>
    <property type="match status" value="1"/>
</dbReference>
<feature type="domain" description="AdoMet activation" evidence="14">
    <location>
        <begin position="560"/>
        <end position="888"/>
    </location>
</feature>
<dbReference type="GO" id="GO:0046653">
    <property type="term" value="P:tetrahydrofolate metabolic process"/>
    <property type="evidence" value="ECO:0007669"/>
    <property type="project" value="TreeGrafter"/>
</dbReference>
<feature type="binding site" evidence="12">
    <location>
        <position position="472"/>
    </location>
    <ligand>
        <name>methylcob(III)alamin</name>
        <dbReference type="ChEBI" id="CHEBI:28115"/>
    </ligand>
</feature>
<dbReference type="Gene3D" id="3.20.20.20">
    <property type="entry name" value="Dihydropteroate synthase-like"/>
    <property type="match status" value="1"/>
</dbReference>
<comment type="domain">
    <text evidence="10">Modular enzyme with four functionally distinct domains. The isolated Hcy-binding domain catalyzes methyl transfer from free methylcobalamin to homocysteine. The Hcy-binding domain in association with the pterin-binding domain catalyzes the methylation of cob(I)alamin by methyltetrahydrofolate and the methylation of homocysteine. The B12-binding domain binds the cofactor. The AdoMet activation domain binds S-adenosyl-L-methionine. Under aerobic conditions cob(I)alamin can be converted to inactive cob(II)alamin. Reductive methylation by S-adenosyl-L-methionine and flavodoxin regenerates methylcobalamin.</text>
</comment>
<dbReference type="InterPro" id="IPR011005">
    <property type="entry name" value="Dihydropteroate_synth-like_sf"/>
</dbReference>
<feature type="binding site" evidence="12">
    <location>
        <position position="358"/>
    </location>
    <ligand>
        <name>methylcob(III)alamin</name>
        <dbReference type="ChEBI" id="CHEBI:28115"/>
    </ligand>
</feature>
<dbReference type="PROSITE" id="PS50974">
    <property type="entry name" value="ADOMET_ACTIVATION"/>
    <property type="match status" value="1"/>
</dbReference>
<comment type="cofactor">
    <cofactor evidence="10 11">
        <name>methylcob(III)alamin</name>
        <dbReference type="ChEBI" id="CHEBI:28115"/>
    </cofactor>
</comment>
<keyword evidence="10" id="KW-0862">Zinc</keyword>
<evidence type="ECO:0000256" key="4">
    <source>
        <dbReference type="ARBA" id="ARBA00022679"/>
    </source>
</evidence>
<dbReference type="Gene3D" id="1.10.288.10">
    <property type="entry name" value="Cobalamin-dependent Methionine Synthase, domain 2"/>
    <property type="match status" value="1"/>
</dbReference>
<evidence type="ECO:0000259" key="13">
    <source>
        <dbReference type="PROSITE" id="PS50972"/>
    </source>
</evidence>
<evidence type="ECO:0000256" key="2">
    <source>
        <dbReference type="ARBA" id="ARBA00022603"/>
    </source>
</evidence>
<keyword evidence="8 10" id="KW-0170">Cobalt</keyword>
<dbReference type="FunFam" id="1.10.1240.10:FF:000001">
    <property type="entry name" value="Methionine synthase"/>
    <property type="match status" value="1"/>
</dbReference>
<dbReference type="UniPathway" id="UPA00051">
    <property type="reaction ID" value="UER00081"/>
</dbReference>
<dbReference type="AlphaFoldDB" id="A0A1J1EAZ8"/>
<evidence type="ECO:0000256" key="3">
    <source>
        <dbReference type="ARBA" id="ARBA00022628"/>
    </source>
</evidence>
<name>A0A1J1EAZ8_9FLAO</name>
<dbReference type="Gene3D" id="1.10.1240.10">
    <property type="entry name" value="Methionine synthase domain"/>
    <property type="match status" value="1"/>
</dbReference>
<dbReference type="RefSeq" id="WP_096686648.1">
    <property type="nucleotide sequence ID" value="NZ_AP014564.1"/>
</dbReference>
<organism evidence="17 18">
    <name type="scientific">Ichthyobacterium seriolicida</name>
    <dbReference type="NCBI Taxonomy" id="242600"/>
    <lineage>
        <taxon>Bacteria</taxon>
        <taxon>Pseudomonadati</taxon>
        <taxon>Bacteroidota</taxon>
        <taxon>Flavobacteriia</taxon>
        <taxon>Flavobacteriales</taxon>
        <taxon>Ichthyobacteriaceae</taxon>
        <taxon>Ichthyobacterium</taxon>
    </lineage>
</organism>
<dbReference type="KEGG" id="ise:JBKA6_1102"/>
<dbReference type="NCBIfam" id="TIGR02082">
    <property type="entry name" value="metH"/>
    <property type="match status" value="1"/>
</dbReference>
<comment type="similarity">
    <text evidence="1">Belongs to the vitamin-B12 dependent methionine synthase family.</text>
</comment>
<dbReference type="PROSITE" id="PS50972">
    <property type="entry name" value="PTERIN_BINDING"/>
    <property type="match status" value="1"/>
</dbReference>
<proteinExistence type="inferred from homology"/>
<dbReference type="InterPro" id="IPR004223">
    <property type="entry name" value="VitB12-dep_Met_synth_activ_dom"/>
</dbReference>
<dbReference type="InterPro" id="IPR011822">
    <property type="entry name" value="MetH"/>
</dbReference>
<evidence type="ECO:0000256" key="11">
    <source>
        <dbReference type="PIRSR" id="PIRSR000381-1"/>
    </source>
</evidence>
<dbReference type="SUPFAM" id="SSF52242">
    <property type="entry name" value="Cobalamin (vitamin B12)-binding domain"/>
    <property type="match status" value="1"/>
</dbReference>
<dbReference type="InterPro" id="IPR036594">
    <property type="entry name" value="Meth_synthase_dom"/>
</dbReference>
<dbReference type="InterPro" id="IPR037010">
    <property type="entry name" value="VitB12-dep_Met_synth_activ_sf"/>
</dbReference>
<dbReference type="InterPro" id="IPR000489">
    <property type="entry name" value="Pterin-binding_dom"/>
</dbReference>
<dbReference type="Proteomes" id="UP000243197">
    <property type="component" value="Chromosome"/>
</dbReference>
<evidence type="ECO:0000256" key="1">
    <source>
        <dbReference type="ARBA" id="ARBA00010398"/>
    </source>
</evidence>
<protein>
    <recommendedName>
        <fullName evidence="9 10">Methionine synthase</fullName>
        <ecNumber evidence="9 10">2.1.1.13</ecNumber>
    </recommendedName>
    <alternativeName>
        <fullName evidence="10">5-methyltetrahydrofolate--homocysteine methyltransferase</fullName>
    </alternativeName>
</protein>
<feature type="binding site" evidence="12">
    <location>
        <position position="524"/>
    </location>
    <ligand>
        <name>methylcob(III)alamin</name>
        <dbReference type="ChEBI" id="CHEBI:28115"/>
    </ligand>
</feature>
<evidence type="ECO:0000256" key="8">
    <source>
        <dbReference type="ARBA" id="ARBA00023285"/>
    </source>
</evidence>
<dbReference type="PROSITE" id="PS51337">
    <property type="entry name" value="B12_BINDING_NTER"/>
    <property type="match status" value="1"/>
</dbReference>
<dbReference type="InterPro" id="IPR050554">
    <property type="entry name" value="Met_Synthase/Corrinoid"/>
</dbReference>
<dbReference type="GO" id="GO:0008270">
    <property type="term" value="F:zinc ion binding"/>
    <property type="evidence" value="ECO:0007669"/>
    <property type="project" value="UniProtKB-UniRule"/>
</dbReference>
<dbReference type="CDD" id="cd00740">
    <property type="entry name" value="MeTr"/>
    <property type="match status" value="1"/>
</dbReference>
<reference evidence="17 18" key="1">
    <citation type="submission" date="2014-03" db="EMBL/GenBank/DDBJ databases">
        <title>complete genome sequence of Flavobacteriaceae bacterium JBKA-6.</title>
        <authorList>
            <person name="Takano T."/>
            <person name="Nakamura Y."/>
            <person name="Takuma S."/>
            <person name="Yasuike M."/>
            <person name="Matsuyama T."/>
            <person name="Sakai T."/>
            <person name="Fujiwara A."/>
            <person name="Kimoto K."/>
            <person name="Fukuda Y."/>
            <person name="Kondo H."/>
            <person name="Hirono I."/>
            <person name="Nakayasu C."/>
        </authorList>
    </citation>
    <scope>NUCLEOTIDE SEQUENCE [LARGE SCALE GENOMIC DNA]</scope>
    <source>
        <strain evidence="17 18">JBKA-6</strain>
    </source>
</reference>
<dbReference type="InterPro" id="IPR006158">
    <property type="entry name" value="Cobalamin-bd"/>
</dbReference>
<keyword evidence="7" id="KW-0677">Repeat</keyword>
<evidence type="ECO:0000259" key="15">
    <source>
        <dbReference type="PROSITE" id="PS51332"/>
    </source>
</evidence>
<dbReference type="Pfam" id="PF02607">
    <property type="entry name" value="B12-binding_2"/>
    <property type="match status" value="1"/>
</dbReference>
<dbReference type="FunFam" id="3.40.50.280:FF:000001">
    <property type="entry name" value="Methionine synthase"/>
    <property type="match status" value="1"/>
</dbReference>
<keyword evidence="2 10" id="KW-0489">Methyltransferase</keyword>
<keyword evidence="10" id="KW-0486">Methionine biosynthesis</keyword>
<comment type="cofactor">
    <cofactor evidence="10">
        <name>Zn(2+)</name>
        <dbReference type="ChEBI" id="CHEBI:29105"/>
    </cofactor>
</comment>
<dbReference type="GO" id="GO:0005829">
    <property type="term" value="C:cytosol"/>
    <property type="evidence" value="ECO:0007669"/>
    <property type="project" value="TreeGrafter"/>
</dbReference>
<dbReference type="InterPro" id="IPR033706">
    <property type="entry name" value="Met_synthase_B12-bd"/>
</dbReference>
<dbReference type="EC" id="2.1.1.13" evidence="9 10"/>
<dbReference type="SUPFAM" id="SSF47644">
    <property type="entry name" value="Methionine synthase domain"/>
    <property type="match status" value="1"/>
</dbReference>
<dbReference type="Pfam" id="PF02965">
    <property type="entry name" value="Met_synt_B12"/>
    <property type="match status" value="1"/>
</dbReference>
<dbReference type="SUPFAM" id="SSF56507">
    <property type="entry name" value="Methionine synthase activation domain-like"/>
    <property type="match status" value="1"/>
</dbReference>
<keyword evidence="18" id="KW-1185">Reference proteome</keyword>
<feature type="binding site" evidence="12">
    <location>
        <position position="610"/>
    </location>
    <ligand>
        <name>S-adenosyl-L-methionine</name>
        <dbReference type="ChEBI" id="CHEBI:59789"/>
    </ligand>
</feature>
<keyword evidence="4 10" id="KW-0808">Transferase</keyword>
<dbReference type="SMART" id="SM01018">
    <property type="entry name" value="B12-binding_2"/>
    <property type="match status" value="1"/>
</dbReference>
<dbReference type="Gene3D" id="3.10.196.10">
    <property type="entry name" value="Vitamin B12-dependent methionine synthase, activation domain"/>
    <property type="match status" value="1"/>
</dbReference>
<dbReference type="PROSITE" id="PS51332">
    <property type="entry name" value="B12_BINDING"/>
    <property type="match status" value="1"/>
</dbReference>
<sequence length="888" mass="100722">MKRKATKLSGLEPLIITEDSNFVNIGERTNVSGSRKFLRLIKEDKFEEALSIAKDQVEGGAQVIDVNMDDGLINGKESMVKFLNLIASDPDISRVPIMIDSSKWEIIQAGLKVIQGKGIVNSISLKDGEENFITQAKFIKRFGAAIVVMAFDQKGQADTYQRRISICEKSYNILVEKADFPPEDIIFDPNIFPVATGMEEHNNNAIDFFRATKWISENLAHAHISGGVSNVSFSFRGNNVVREAMHSSFLYHAIKNGMTFGIVNPSMLEVYDNIKEPLLELVEDVLLNRRADSTERLLDYADKIKDTTNKKEVKSQVWREESLQDRITYSLVKGVAEYIVQDVEEARKSVSKPIEVIEIYLMNGMNTVGDLFGDGKMFLPQVVKSARVMKKAVECILPYMETKEDTRNYSGKILMATVRGDVHDIGKNIVNVVLGCNNYEIVDLGVMVPPEKIIKTAIEENVDVIGLSGLITPSLDEMVFLAKEMKRNNLKIPLIIGGATTSKTHTAVKIEPEYDNGVVHVIDASRSVTVIESLLGKSKDSFLADIKKEYSHIREKFLNKSSKKIYLTIEECRKNRYKIDWKNTEIKKPNHLVIKLLNKISLKRILEFIDWSPFFATWEMTGKFPEILNHKTKGKEAKKLYNDALCMIDDVVKNNYLEINAILGLFPANTVNHDDIEVYVDESRNSIRGVFRTVRQQLKKAKGLPYISLSDFIAPKEERDDYIGCFAISVFGGDELVSKYREDHDEYKSIMIKAISDRFAEATAEYLHFKVRTNYWGYSSNEDFTNEELIREKYVGIRPASGYPACPDHFEKTTVLNILDAQKKIGISLTDNLAMLPNSSISGYYFANKEARYTGIGKISKDQIEDLARRRNMDICDVEKWLRPNLGY</sequence>
<dbReference type="Gene3D" id="3.40.50.280">
    <property type="entry name" value="Cobalamin-binding domain"/>
    <property type="match status" value="1"/>
</dbReference>
<dbReference type="GO" id="GO:0032259">
    <property type="term" value="P:methylation"/>
    <property type="evidence" value="ECO:0007669"/>
    <property type="project" value="UniProtKB-KW"/>
</dbReference>
<evidence type="ECO:0000256" key="9">
    <source>
        <dbReference type="NCBIfam" id="TIGR02082"/>
    </source>
</evidence>
<dbReference type="InterPro" id="IPR036724">
    <property type="entry name" value="Cobalamin-bd_sf"/>
</dbReference>
<feature type="binding site" evidence="12">
    <location>
        <position position="468"/>
    </location>
    <ligand>
        <name>methylcob(III)alamin</name>
        <dbReference type="ChEBI" id="CHEBI:28115"/>
    </ligand>
</feature>
<dbReference type="SUPFAM" id="SSF51717">
    <property type="entry name" value="Dihydropteroate synthetase-like"/>
    <property type="match status" value="1"/>
</dbReference>
<evidence type="ECO:0000256" key="7">
    <source>
        <dbReference type="ARBA" id="ARBA00022737"/>
    </source>
</evidence>
<feature type="binding site" evidence="12">
    <location>
        <begin position="420"/>
        <end position="424"/>
    </location>
    <ligand>
        <name>methylcob(III)alamin</name>
        <dbReference type="ChEBI" id="CHEBI:28115"/>
    </ligand>
</feature>
<dbReference type="PIRSF" id="PIRSF000381">
    <property type="entry name" value="MetH"/>
    <property type="match status" value="1"/>
</dbReference>
<comment type="catalytic activity">
    <reaction evidence="10">
        <text>(6S)-5-methyl-5,6,7,8-tetrahydrofolate + L-homocysteine = (6S)-5,6,7,8-tetrahydrofolate + L-methionine</text>
        <dbReference type="Rhea" id="RHEA:11172"/>
        <dbReference type="ChEBI" id="CHEBI:18608"/>
        <dbReference type="ChEBI" id="CHEBI:57453"/>
        <dbReference type="ChEBI" id="CHEBI:57844"/>
        <dbReference type="ChEBI" id="CHEBI:58199"/>
        <dbReference type="EC" id="2.1.1.13"/>
    </reaction>
</comment>
<dbReference type="GO" id="GO:0050667">
    <property type="term" value="P:homocysteine metabolic process"/>
    <property type="evidence" value="ECO:0007669"/>
    <property type="project" value="TreeGrafter"/>
</dbReference>
<comment type="pathway">
    <text evidence="10">Amino-acid biosynthesis; L-methionine biosynthesis via de novo pathway; L-methionine from L-homocysteine (MetH route): step 1/1.</text>
</comment>
<evidence type="ECO:0000256" key="5">
    <source>
        <dbReference type="ARBA" id="ARBA00022691"/>
    </source>
</evidence>
<feature type="domain" description="Pterin-binding" evidence="13">
    <location>
        <begin position="22"/>
        <end position="283"/>
    </location>
</feature>
<dbReference type="InterPro" id="IPR003759">
    <property type="entry name" value="Cbl-bd_cap"/>
</dbReference>
<gene>
    <name evidence="17" type="ORF">JBKA6_1102</name>
</gene>
<dbReference type="GO" id="GO:0031419">
    <property type="term" value="F:cobalamin binding"/>
    <property type="evidence" value="ECO:0007669"/>
    <property type="project" value="UniProtKB-UniRule"/>
</dbReference>
<dbReference type="FunFam" id="3.20.20.20:FF:000002">
    <property type="entry name" value="Methionine synthase"/>
    <property type="match status" value="1"/>
</dbReference>
<evidence type="ECO:0000259" key="16">
    <source>
        <dbReference type="PROSITE" id="PS51337"/>
    </source>
</evidence>
<feature type="binding site" description="axial binding residue" evidence="11">
    <location>
        <position position="423"/>
    </location>
    <ligand>
        <name>methylcob(III)alamin</name>
        <dbReference type="ChEBI" id="CHEBI:28115"/>
    </ligand>
    <ligandPart>
        <name>Co</name>
        <dbReference type="ChEBI" id="CHEBI:27638"/>
    </ligandPart>
</feature>
<accession>A0A1J1EAZ8</accession>
<dbReference type="GO" id="GO:0008705">
    <property type="term" value="F:methionine synthase activity"/>
    <property type="evidence" value="ECO:0007669"/>
    <property type="project" value="UniProtKB-UniRule"/>
</dbReference>
<keyword evidence="3 10" id="KW-0846">Cobalamin</keyword>
<feature type="domain" description="B12-binding N-terminal" evidence="16">
    <location>
        <begin position="314"/>
        <end position="408"/>
    </location>
</feature>
<evidence type="ECO:0000256" key="6">
    <source>
        <dbReference type="ARBA" id="ARBA00022723"/>
    </source>
</evidence>
<dbReference type="CDD" id="cd02069">
    <property type="entry name" value="methionine_synthase_B12_BD"/>
    <property type="match status" value="1"/>
</dbReference>
<dbReference type="Pfam" id="PF00809">
    <property type="entry name" value="Pterin_bind"/>
    <property type="match status" value="1"/>
</dbReference>
<dbReference type="EMBL" id="AP014564">
    <property type="protein sequence ID" value="BAV95115.1"/>
    <property type="molecule type" value="Genomic_DNA"/>
</dbReference>
<evidence type="ECO:0000313" key="17">
    <source>
        <dbReference type="EMBL" id="BAV95115.1"/>
    </source>
</evidence>
<evidence type="ECO:0000256" key="10">
    <source>
        <dbReference type="PIRNR" id="PIRNR000381"/>
    </source>
</evidence>
<feature type="binding site" evidence="12">
    <location>
        <position position="798"/>
    </location>
    <ligand>
        <name>S-adenosyl-L-methionine</name>
        <dbReference type="ChEBI" id="CHEBI:59789"/>
    </ligand>
</feature>
<dbReference type="PANTHER" id="PTHR45833:SF1">
    <property type="entry name" value="METHIONINE SYNTHASE"/>
    <property type="match status" value="1"/>
</dbReference>
<dbReference type="PANTHER" id="PTHR45833">
    <property type="entry name" value="METHIONINE SYNTHASE"/>
    <property type="match status" value="1"/>
</dbReference>
<keyword evidence="6 10" id="KW-0479">Metal-binding</keyword>
<keyword evidence="5 10" id="KW-0949">S-adenosyl-L-methionine</keyword>
<dbReference type="OrthoDB" id="9803687at2"/>